<reference evidence="1 2" key="1">
    <citation type="submission" date="2016-03" db="EMBL/GenBank/DDBJ databases">
        <title>Whole genome sequencing of Grifola frondosa 9006-11.</title>
        <authorList>
            <person name="Min B."/>
            <person name="Park H."/>
            <person name="Kim J.-G."/>
            <person name="Cho H."/>
            <person name="Oh Y.-L."/>
            <person name="Kong W.-S."/>
            <person name="Choi I.-G."/>
        </authorList>
    </citation>
    <scope>NUCLEOTIDE SEQUENCE [LARGE SCALE GENOMIC DNA]</scope>
    <source>
        <strain evidence="1 2">9006-11</strain>
    </source>
</reference>
<comment type="caution">
    <text evidence="1">The sequence shown here is derived from an EMBL/GenBank/DDBJ whole genome shotgun (WGS) entry which is preliminary data.</text>
</comment>
<gene>
    <name evidence="1" type="ORF">A0H81_00671</name>
</gene>
<accession>A0A1C7MRX0</accession>
<dbReference type="AlphaFoldDB" id="A0A1C7MRX0"/>
<sequence>MSRSFILVRLIPEKSALWTSYFGVQVASTLVTTPFVALRILPADLGLYSFEPPTNMLFLISPEKPVGFDREYYFALTPASDDEKRTLTIDPPLQSLDGRPLYLHTCPCFRANAFLPADAEAAGTGRLSRLLDEANFCFFRDEVLHDREERRQRLQSYQKGRRVSGLDREIIGDSWQSFSDSPPAEYFQDPNFAGIYELIECANFFGVESPSLHRELLLYRQLTKEYSWQGVSMSISWLEDTRELMTGSDIHVVNLALVDEQDKSSGDTPHLSPDFLSTANTLRSMRIPLDGAPPPPQVQKTIEELMWDWDEDPEPEFPWAPKQTLPIPLGDIKFIAFELFGTILDREGAIRDALRMLIQPSAQTPSVNELLQLYIEYEALRCVGHPDTPFIDISRGTLEDVANRLDVPVGEDALKTACDCITMPDLYADVILAVQALHAHGYRLLCIQPGDAAAFHRSQHLLPGELELLDPTMSTALHVPTPSLYPTLFAHCDAVLPSVTRHQILLVTTSRYRVVEPAHDAGMASAIIRRPGNLESNVDFGETEVAAVINVDSLGSLCDALSGLLGQTIEPLCEA</sequence>
<organism evidence="1 2">
    <name type="scientific">Grifola frondosa</name>
    <name type="common">Maitake</name>
    <name type="synonym">Polyporus frondosus</name>
    <dbReference type="NCBI Taxonomy" id="5627"/>
    <lineage>
        <taxon>Eukaryota</taxon>
        <taxon>Fungi</taxon>
        <taxon>Dikarya</taxon>
        <taxon>Basidiomycota</taxon>
        <taxon>Agaricomycotina</taxon>
        <taxon>Agaricomycetes</taxon>
        <taxon>Polyporales</taxon>
        <taxon>Grifolaceae</taxon>
        <taxon>Grifola</taxon>
    </lineage>
</organism>
<evidence type="ECO:0000313" key="2">
    <source>
        <dbReference type="Proteomes" id="UP000092993"/>
    </source>
</evidence>
<keyword evidence="2" id="KW-1185">Reference proteome</keyword>
<dbReference type="Gene3D" id="1.10.150.750">
    <property type="match status" value="1"/>
</dbReference>
<dbReference type="InterPro" id="IPR023214">
    <property type="entry name" value="HAD_sf"/>
</dbReference>
<protein>
    <submittedName>
        <fullName evidence="1">Uncharacterized protein</fullName>
    </submittedName>
</protein>
<dbReference type="Proteomes" id="UP000092993">
    <property type="component" value="Unassembled WGS sequence"/>
</dbReference>
<proteinExistence type="predicted"/>
<dbReference type="Gene3D" id="3.40.50.1000">
    <property type="entry name" value="HAD superfamily/HAD-like"/>
    <property type="match status" value="1"/>
</dbReference>
<dbReference type="InterPro" id="IPR036412">
    <property type="entry name" value="HAD-like_sf"/>
</dbReference>
<dbReference type="SUPFAM" id="SSF56784">
    <property type="entry name" value="HAD-like"/>
    <property type="match status" value="1"/>
</dbReference>
<evidence type="ECO:0000313" key="1">
    <source>
        <dbReference type="EMBL" id="OBZ79477.1"/>
    </source>
</evidence>
<name>A0A1C7MRX0_GRIFR</name>
<dbReference type="OrthoDB" id="2754172at2759"/>
<dbReference type="EMBL" id="LUGG01000001">
    <property type="protein sequence ID" value="OBZ79477.1"/>
    <property type="molecule type" value="Genomic_DNA"/>
</dbReference>